<keyword evidence="2" id="KW-1133">Transmembrane helix</keyword>
<feature type="region of interest" description="Disordered" evidence="1">
    <location>
        <begin position="96"/>
        <end position="117"/>
    </location>
</feature>
<dbReference type="EMBL" id="AUBJ02000001">
    <property type="protein sequence ID" value="MCP2332360.1"/>
    <property type="molecule type" value="Genomic_DNA"/>
</dbReference>
<evidence type="ECO:0000256" key="1">
    <source>
        <dbReference type="SAM" id="MobiDB-lite"/>
    </source>
</evidence>
<comment type="caution">
    <text evidence="3">The sequence shown here is derived from an EMBL/GenBank/DDBJ whole genome shotgun (WGS) entry which is preliminary data.</text>
</comment>
<dbReference type="InterPro" id="IPR025443">
    <property type="entry name" value="DUF4307"/>
</dbReference>
<sequence>MTSNGAPGRPAGRYRRAPARRFPRWVGALTGVAVLMVGLWASVTAYQNWGSPPVSADHTSFDAPDDHSLRISFDVMRDDPSRSAVCVLRARSADGDESGRREVLIPPGESPARHTSTVLTSKPPIMGEVFGCSHDVPEYLTRGSSVEPDSEVPPSG</sequence>
<evidence type="ECO:0000313" key="4">
    <source>
        <dbReference type="Proteomes" id="UP000791080"/>
    </source>
</evidence>
<evidence type="ECO:0000313" key="3">
    <source>
        <dbReference type="EMBL" id="MCP2332360.1"/>
    </source>
</evidence>
<accession>A0ABT1JIL6</accession>
<organism evidence="3 4">
    <name type="scientific">Actinoalloteichus caeruleus DSM 43889</name>
    <dbReference type="NCBI Taxonomy" id="1120930"/>
    <lineage>
        <taxon>Bacteria</taxon>
        <taxon>Bacillati</taxon>
        <taxon>Actinomycetota</taxon>
        <taxon>Actinomycetes</taxon>
        <taxon>Pseudonocardiales</taxon>
        <taxon>Pseudonocardiaceae</taxon>
        <taxon>Actinoalloteichus</taxon>
        <taxon>Actinoalloteichus cyanogriseus</taxon>
    </lineage>
</organism>
<reference evidence="3 4" key="2">
    <citation type="submission" date="2022-06" db="EMBL/GenBank/DDBJ databases">
        <title>Genomic Encyclopedia of Type Strains, Phase I: the one thousand microbial genomes (KMG-I) project.</title>
        <authorList>
            <person name="Kyrpides N."/>
        </authorList>
    </citation>
    <scope>NUCLEOTIDE SEQUENCE [LARGE SCALE GENOMIC DNA]</scope>
    <source>
        <strain evidence="3 4">DSM 43889</strain>
    </source>
</reference>
<gene>
    <name evidence="3" type="ORF">G443_002630</name>
</gene>
<reference evidence="3 4" key="1">
    <citation type="submission" date="2013-07" db="EMBL/GenBank/DDBJ databases">
        <authorList>
            <consortium name="DOE Joint Genome Institute"/>
            <person name="Reeve W."/>
            <person name="Huntemann M."/>
            <person name="Han J."/>
            <person name="Chen A."/>
            <person name="Kyrpides N."/>
            <person name="Mavromatis K."/>
            <person name="Markowitz V."/>
            <person name="Palaniappan K."/>
            <person name="Ivanova N."/>
            <person name="Schaumberg A."/>
            <person name="Pati A."/>
            <person name="Liolios K."/>
            <person name="Nordberg H.P."/>
            <person name="Cantor M.N."/>
            <person name="Hua S.X."/>
            <person name="Woyke T."/>
        </authorList>
    </citation>
    <scope>NUCLEOTIDE SEQUENCE [LARGE SCALE GENOMIC DNA]</scope>
    <source>
        <strain evidence="3 4">DSM 43889</strain>
    </source>
</reference>
<evidence type="ECO:0000256" key="2">
    <source>
        <dbReference type="SAM" id="Phobius"/>
    </source>
</evidence>
<name>A0ABT1JIL6_ACTCY</name>
<keyword evidence="2" id="KW-0472">Membrane</keyword>
<feature type="transmembrane region" description="Helical" evidence="2">
    <location>
        <begin position="22"/>
        <end position="43"/>
    </location>
</feature>
<dbReference type="RefSeq" id="WP_051313313.1">
    <property type="nucleotide sequence ID" value="NZ_AUBJ02000001.1"/>
</dbReference>
<dbReference type="Proteomes" id="UP000791080">
    <property type="component" value="Unassembled WGS sequence"/>
</dbReference>
<dbReference type="Pfam" id="PF14155">
    <property type="entry name" value="DUF4307"/>
    <property type="match status" value="1"/>
</dbReference>
<keyword evidence="4" id="KW-1185">Reference proteome</keyword>
<keyword evidence="2" id="KW-0812">Transmembrane</keyword>
<proteinExistence type="predicted"/>
<protein>
    <recommendedName>
        <fullName evidence="5">DUF4307 domain-containing protein</fullName>
    </recommendedName>
</protein>
<evidence type="ECO:0008006" key="5">
    <source>
        <dbReference type="Google" id="ProtNLM"/>
    </source>
</evidence>